<dbReference type="FunFam" id="1.20.1510.10:FF:000006">
    <property type="entry name" value="Divalent cation efflux transporter"/>
    <property type="match status" value="1"/>
</dbReference>
<keyword evidence="4 7" id="KW-0812">Transmembrane</keyword>
<dbReference type="SUPFAM" id="SSF161111">
    <property type="entry name" value="Cation efflux protein transmembrane domain-like"/>
    <property type="match status" value="1"/>
</dbReference>
<dbReference type="EMBL" id="LGTE01000002">
    <property type="protein sequence ID" value="KNZ70724.1"/>
    <property type="molecule type" value="Genomic_DNA"/>
</dbReference>
<dbReference type="GO" id="GO:0015086">
    <property type="term" value="F:cadmium ion transmembrane transporter activity"/>
    <property type="evidence" value="ECO:0007669"/>
    <property type="project" value="TreeGrafter"/>
</dbReference>
<proteinExistence type="inferred from homology"/>
<comment type="subcellular location">
    <subcellularLocation>
        <location evidence="1">Membrane</location>
        <topology evidence="1">Multi-pass membrane protein</topology>
    </subcellularLocation>
</comment>
<feature type="transmembrane region" description="Helical" evidence="7">
    <location>
        <begin position="114"/>
        <end position="135"/>
    </location>
</feature>
<feature type="domain" description="Cation efflux protein transmembrane" evidence="8">
    <location>
        <begin position="19"/>
        <end position="211"/>
    </location>
</feature>
<dbReference type="SUPFAM" id="SSF160240">
    <property type="entry name" value="Cation efflux protein cytoplasmic domain-like"/>
    <property type="match status" value="2"/>
</dbReference>
<keyword evidence="5 7" id="KW-1133">Transmembrane helix</keyword>
<dbReference type="GO" id="GO:0015093">
    <property type="term" value="F:ferrous iron transmembrane transporter activity"/>
    <property type="evidence" value="ECO:0007669"/>
    <property type="project" value="TreeGrafter"/>
</dbReference>
<keyword evidence="11" id="KW-1185">Reference proteome</keyword>
<organism evidence="10 11">
    <name type="scientific">Thermincola ferriacetica</name>
    <dbReference type="NCBI Taxonomy" id="281456"/>
    <lineage>
        <taxon>Bacteria</taxon>
        <taxon>Bacillati</taxon>
        <taxon>Bacillota</taxon>
        <taxon>Clostridia</taxon>
        <taxon>Eubacteriales</taxon>
        <taxon>Thermincolaceae</taxon>
        <taxon>Thermincola</taxon>
    </lineage>
</organism>
<dbReference type="InterPro" id="IPR027470">
    <property type="entry name" value="Cation_efflux_CTD"/>
</dbReference>
<comment type="caution">
    <text evidence="10">The sequence shown here is derived from an EMBL/GenBank/DDBJ whole genome shotgun (WGS) entry which is preliminary data.</text>
</comment>
<evidence type="ECO:0000256" key="7">
    <source>
        <dbReference type="SAM" id="Phobius"/>
    </source>
</evidence>
<keyword evidence="6 7" id="KW-0472">Membrane</keyword>
<feature type="transmembrane region" description="Helical" evidence="7">
    <location>
        <begin position="21"/>
        <end position="41"/>
    </location>
</feature>
<dbReference type="PANTHER" id="PTHR43840">
    <property type="entry name" value="MITOCHONDRIAL METAL TRANSPORTER 1-RELATED"/>
    <property type="match status" value="1"/>
</dbReference>
<gene>
    <name evidence="10" type="ORF">Tfer_0402</name>
</gene>
<feature type="transmembrane region" description="Helical" evidence="7">
    <location>
        <begin position="186"/>
        <end position="203"/>
    </location>
</feature>
<dbReference type="Gene3D" id="1.20.1510.10">
    <property type="entry name" value="Cation efflux protein transmembrane domain"/>
    <property type="match status" value="1"/>
</dbReference>
<dbReference type="GO" id="GO:0015341">
    <property type="term" value="F:zinc efflux antiporter activity"/>
    <property type="evidence" value="ECO:0007669"/>
    <property type="project" value="TreeGrafter"/>
</dbReference>
<name>A0A0L6W6I5_9FIRM</name>
<dbReference type="InterPro" id="IPR027469">
    <property type="entry name" value="Cation_efflux_TMD_sf"/>
</dbReference>
<dbReference type="Gene3D" id="3.30.70.1350">
    <property type="entry name" value="Cation efflux protein, cytoplasmic domain"/>
    <property type="match status" value="2"/>
</dbReference>
<protein>
    <submittedName>
        <fullName evidence="10">Cation diffusion facilitator family transporter</fullName>
    </submittedName>
</protein>
<accession>A0A0L6W6I5</accession>
<feature type="transmembrane region" description="Helical" evidence="7">
    <location>
        <begin position="156"/>
        <end position="180"/>
    </location>
</feature>
<evidence type="ECO:0000256" key="5">
    <source>
        <dbReference type="ARBA" id="ARBA00022989"/>
    </source>
</evidence>
<dbReference type="AlphaFoldDB" id="A0A0L6W6I5"/>
<dbReference type="RefSeq" id="WP_052216648.1">
    <property type="nucleotide sequence ID" value="NZ_LGTE01000002.1"/>
</dbReference>
<dbReference type="Pfam" id="PF01545">
    <property type="entry name" value="Cation_efflux"/>
    <property type="match status" value="1"/>
</dbReference>
<evidence type="ECO:0000259" key="9">
    <source>
        <dbReference type="Pfam" id="PF16916"/>
    </source>
</evidence>
<evidence type="ECO:0000256" key="4">
    <source>
        <dbReference type="ARBA" id="ARBA00022692"/>
    </source>
</evidence>
<evidence type="ECO:0000256" key="3">
    <source>
        <dbReference type="ARBA" id="ARBA00022448"/>
    </source>
</evidence>
<dbReference type="NCBIfam" id="TIGR01297">
    <property type="entry name" value="CDF"/>
    <property type="match status" value="1"/>
</dbReference>
<sequence>MAQADFADAQKEKKAVALSSVLASLFLTGGKLIIGLLTGSLGILSEAAHSALDFGAAAITYFAVSISDKPADKEHHYGHGKVENFSALVEALLLMVTCLWIVKEAINRLMMPELRLEVTAWGFGVLVVSIIIDFSRSRALKKAAKKHKSQALEADALHFSSDILSSLVVIVGLVFAKFGYEKADPIAALVVAVLVIIASLRLAKETVDGLLDRAPEGIRQRIESDVTGVPGVLGLHKIRVRRVGPKIFGDLHVLVDGNKTIKEGHQLADRVEDVLAKYASDVVIHIEPVEEVMKEDIITEEDLKKILEKAMERLGGKFVNYHELSLRYDYIAGPVGGVHLVLPQGLPLNEAHHIAHSIEEEIMANYPGTKFNVKIEPCAGTCTECALFCDD</sequence>
<feature type="domain" description="Cation efflux protein cytoplasmic" evidence="9">
    <location>
        <begin position="216"/>
        <end position="288"/>
    </location>
</feature>
<dbReference type="Proteomes" id="UP000037175">
    <property type="component" value="Unassembled WGS sequence"/>
</dbReference>
<feature type="domain" description="Cation efflux protein cytoplasmic" evidence="9">
    <location>
        <begin position="300"/>
        <end position="378"/>
    </location>
</feature>
<dbReference type="InterPro" id="IPR002524">
    <property type="entry name" value="Cation_efflux"/>
</dbReference>
<dbReference type="GO" id="GO:0005886">
    <property type="term" value="C:plasma membrane"/>
    <property type="evidence" value="ECO:0007669"/>
    <property type="project" value="TreeGrafter"/>
</dbReference>
<dbReference type="InterPro" id="IPR050291">
    <property type="entry name" value="CDF_Transporter"/>
</dbReference>
<evidence type="ECO:0000256" key="6">
    <source>
        <dbReference type="ARBA" id="ARBA00023136"/>
    </source>
</evidence>
<evidence type="ECO:0000256" key="1">
    <source>
        <dbReference type="ARBA" id="ARBA00004141"/>
    </source>
</evidence>
<evidence type="ECO:0000256" key="2">
    <source>
        <dbReference type="ARBA" id="ARBA00008114"/>
    </source>
</evidence>
<evidence type="ECO:0000313" key="10">
    <source>
        <dbReference type="EMBL" id="KNZ70724.1"/>
    </source>
</evidence>
<dbReference type="InterPro" id="IPR036837">
    <property type="entry name" value="Cation_efflux_CTD_sf"/>
</dbReference>
<keyword evidence="3" id="KW-0813">Transport</keyword>
<dbReference type="GO" id="GO:0006882">
    <property type="term" value="P:intracellular zinc ion homeostasis"/>
    <property type="evidence" value="ECO:0007669"/>
    <property type="project" value="TreeGrafter"/>
</dbReference>
<dbReference type="InterPro" id="IPR058533">
    <property type="entry name" value="Cation_efflux_TM"/>
</dbReference>
<comment type="similarity">
    <text evidence="2">Belongs to the cation diffusion facilitator (CDF) transporter (TC 2.A.4) family.</text>
</comment>
<evidence type="ECO:0000313" key="11">
    <source>
        <dbReference type="Proteomes" id="UP000037175"/>
    </source>
</evidence>
<evidence type="ECO:0000259" key="8">
    <source>
        <dbReference type="Pfam" id="PF01545"/>
    </source>
</evidence>
<dbReference type="PANTHER" id="PTHR43840:SF15">
    <property type="entry name" value="MITOCHONDRIAL METAL TRANSPORTER 1-RELATED"/>
    <property type="match status" value="1"/>
</dbReference>
<dbReference type="Pfam" id="PF16916">
    <property type="entry name" value="ZT_dimer"/>
    <property type="match status" value="2"/>
</dbReference>
<dbReference type="PATRIC" id="fig|281456.6.peg.425"/>
<reference evidence="11" key="1">
    <citation type="submission" date="2015-07" db="EMBL/GenBank/DDBJ databases">
        <title>Complete Genome of Thermincola ferriacetica strain Z-0001T.</title>
        <authorList>
            <person name="Lusk B."/>
            <person name="Badalamenti J.P."/>
            <person name="Parameswaran P."/>
            <person name="Bond D.R."/>
            <person name="Torres C.I."/>
        </authorList>
    </citation>
    <scope>NUCLEOTIDE SEQUENCE [LARGE SCALE GENOMIC DNA]</scope>
    <source>
        <strain evidence="11">Z-0001</strain>
    </source>
</reference>